<dbReference type="Proteomes" id="UP000053881">
    <property type="component" value="Unassembled WGS sequence"/>
</dbReference>
<dbReference type="InterPro" id="IPR007345">
    <property type="entry name" value="Polysacch_pyruvyl_Trfase"/>
</dbReference>
<dbReference type="Pfam" id="PF04230">
    <property type="entry name" value="PS_pyruv_trans"/>
    <property type="match status" value="1"/>
</dbReference>
<feature type="domain" description="Polysaccharide pyruvyl transferase" evidence="1">
    <location>
        <begin position="10"/>
        <end position="232"/>
    </location>
</feature>
<evidence type="ECO:0000313" key="2">
    <source>
        <dbReference type="EMBL" id="KRG09607.1"/>
    </source>
</evidence>
<dbReference type="PATRIC" id="fig|217031.4.peg.7790"/>
<dbReference type="EMBL" id="LGPB01000139">
    <property type="protein sequence ID" value="KRG09607.1"/>
    <property type="molecule type" value="Genomic_DNA"/>
</dbReference>
<name>A0A0Q9Y025_9BACI</name>
<protein>
    <recommendedName>
        <fullName evidence="1">Polysaccharide pyruvyl transferase domain-containing protein</fullName>
    </recommendedName>
</protein>
<dbReference type="PANTHER" id="PTHR36836">
    <property type="entry name" value="COLANIC ACID BIOSYNTHESIS PROTEIN WCAK"/>
    <property type="match status" value="1"/>
</dbReference>
<evidence type="ECO:0000313" key="3">
    <source>
        <dbReference type="Proteomes" id="UP000053881"/>
    </source>
</evidence>
<gene>
    <name evidence="2" type="ORF">ACA29_22970</name>
</gene>
<dbReference type="PANTHER" id="PTHR36836:SF1">
    <property type="entry name" value="COLANIC ACID BIOSYNTHESIS PROTEIN WCAK"/>
    <property type="match status" value="1"/>
</dbReference>
<dbReference type="AlphaFoldDB" id="A0A0Q9Y025"/>
<sequence length="312" mass="36326">MSEFTNDVKNCDLLIVGGGNAIFDLTRYSLSAYRINRILSIAKEYDKKVFITSIGIGPFKTKKQIDYTIDTLRLADYITVRDKKSFKYIETLNNTSYLSIDPAFLLKKVTLDDVKDSNKTKEISICIIDLFLNKESAKRYQEYISSFVALIDELDKENCIINLYSTEPRDYRAVYDVYNKLENKNNVRVNKIGNFNELIKLYSQTDLVIGTRMHSMIIALSQFIPVIGLSWQDKVTEMFDMVNLSEDVFDSNRFEKEIPNIINLVNEKLNNEQSIDQLKNIKHENEKRFEINIKLLKNLVEMEEIRVNNGEK</sequence>
<proteinExistence type="predicted"/>
<accession>A0A0Q9Y025</accession>
<comment type="caution">
    <text evidence="2">The sequence shown here is derived from an EMBL/GenBank/DDBJ whole genome shotgun (WGS) entry which is preliminary data.</text>
</comment>
<evidence type="ECO:0000259" key="1">
    <source>
        <dbReference type="Pfam" id="PF04230"/>
    </source>
</evidence>
<organism evidence="2 3">
    <name type="scientific">Lederbergia galactosidilytica</name>
    <dbReference type="NCBI Taxonomy" id="217031"/>
    <lineage>
        <taxon>Bacteria</taxon>
        <taxon>Bacillati</taxon>
        <taxon>Bacillota</taxon>
        <taxon>Bacilli</taxon>
        <taxon>Bacillales</taxon>
        <taxon>Bacillaceae</taxon>
        <taxon>Lederbergia</taxon>
    </lineage>
</organism>
<reference evidence="2 3" key="1">
    <citation type="submission" date="2015-06" db="EMBL/GenBank/DDBJ databases">
        <title>Genome sequencing project of Bacillus galactosidilyticus PL133.</title>
        <authorList>
            <person name="Gaiero J."/>
            <person name="Nicol R."/>
            <person name="Habash M."/>
        </authorList>
    </citation>
    <scope>NUCLEOTIDE SEQUENCE [LARGE SCALE GENOMIC DNA]</scope>
    <source>
        <strain evidence="2 3">PL133</strain>
    </source>
</reference>